<gene>
    <name evidence="1" type="ORF">GSPATT00011749001</name>
</gene>
<dbReference type="AlphaFoldDB" id="A0CZF9"/>
<keyword evidence="2" id="KW-1185">Reference proteome</keyword>
<dbReference type="HOGENOM" id="CLU_2175960_0_0_1"/>
<accession>A0CZF9</accession>
<sequence length="110" mass="13244">MQKVFINQGKTDYVSQFFWNPTQTKRKKTFFANINPSLRCIFLYFFHVRLLNEKIEKSNTKIQIKKEHAYIVELISKILLLLRFEIQPSLENQIPTICLNDIHNPIQRYL</sequence>
<evidence type="ECO:0000313" key="2">
    <source>
        <dbReference type="Proteomes" id="UP000000600"/>
    </source>
</evidence>
<evidence type="ECO:0000313" key="1">
    <source>
        <dbReference type="EMBL" id="CAK76176.1"/>
    </source>
</evidence>
<dbReference type="KEGG" id="ptm:GSPATT00011749001"/>
<protein>
    <submittedName>
        <fullName evidence="1">Uncharacterized protein</fullName>
    </submittedName>
</protein>
<reference evidence="1 2" key="1">
    <citation type="journal article" date="2006" name="Nature">
        <title>Global trends of whole-genome duplications revealed by the ciliate Paramecium tetraurelia.</title>
        <authorList>
            <consortium name="Genoscope"/>
            <person name="Aury J.-M."/>
            <person name="Jaillon O."/>
            <person name="Duret L."/>
            <person name="Noel B."/>
            <person name="Jubin C."/>
            <person name="Porcel B.M."/>
            <person name="Segurens B."/>
            <person name="Daubin V."/>
            <person name="Anthouard V."/>
            <person name="Aiach N."/>
            <person name="Arnaiz O."/>
            <person name="Billaut A."/>
            <person name="Beisson J."/>
            <person name="Blanc I."/>
            <person name="Bouhouche K."/>
            <person name="Camara F."/>
            <person name="Duharcourt S."/>
            <person name="Guigo R."/>
            <person name="Gogendeau D."/>
            <person name="Katinka M."/>
            <person name="Keller A.-M."/>
            <person name="Kissmehl R."/>
            <person name="Klotz C."/>
            <person name="Koll F."/>
            <person name="Le Moue A."/>
            <person name="Lepere C."/>
            <person name="Malinsky S."/>
            <person name="Nowacki M."/>
            <person name="Nowak J.K."/>
            <person name="Plattner H."/>
            <person name="Poulain J."/>
            <person name="Ruiz F."/>
            <person name="Serrano V."/>
            <person name="Zagulski M."/>
            <person name="Dessen P."/>
            <person name="Betermier M."/>
            <person name="Weissenbach J."/>
            <person name="Scarpelli C."/>
            <person name="Schachter V."/>
            <person name="Sperling L."/>
            <person name="Meyer E."/>
            <person name="Cohen J."/>
            <person name="Wincker P."/>
        </authorList>
    </citation>
    <scope>NUCLEOTIDE SEQUENCE [LARGE SCALE GENOMIC DNA]</scope>
    <source>
        <strain evidence="1 2">Stock d4-2</strain>
    </source>
</reference>
<dbReference type="Proteomes" id="UP000000600">
    <property type="component" value="Unassembled WGS sequence"/>
</dbReference>
<name>A0CZF9_PARTE</name>
<dbReference type="InParanoid" id="A0CZF9"/>
<dbReference type="RefSeq" id="XP_001443573.1">
    <property type="nucleotide sequence ID" value="XM_001443536.1"/>
</dbReference>
<proteinExistence type="predicted"/>
<dbReference type="GeneID" id="5029358"/>
<organism evidence="1 2">
    <name type="scientific">Paramecium tetraurelia</name>
    <dbReference type="NCBI Taxonomy" id="5888"/>
    <lineage>
        <taxon>Eukaryota</taxon>
        <taxon>Sar</taxon>
        <taxon>Alveolata</taxon>
        <taxon>Ciliophora</taxon>
        <taxon>Intramacronucleata</taxon>
        <taxon>Oligohymenophorea</taxon>
        <taxon>Peniculida</taxon>
        <taxon>Parameciidae</taxon>
        <taxon>Paramecium</taxon>
    </lineage>
</organism>
<dbReference type="EMBL" id="CT868230">
    <property type="protein sequence ID" value="CAK76176.1"/>
    <property type="molecule type" value="Genomic_DNA"/>
</dbReference>